<gene>
    <name evidence="2" type="ORF">LUZ61_005296</name>
</gene>
<dbReference type="InterPro" id="IPR013187">
    <property type="entry name" value="F-box-assoc_dom_typ3"/>
</dbReference>
<reference evidence="2 3" key="1">
    <citation type="journal article" date="2022" name="Cell">
        <title>Repeat-based holocentromeres influence genome architecture and karyotype evolution.</title>
        <authorList>
            <person name="Hofstatter P.G."/>
            <person name="Thangavel G."/>
            <person name="Lux T."/>
            <person name="Neumann P."/>
            <person name="Vondrak T."/>
            <person name="Novak P."/>
            <person name="Zhang M."/>
            <person name="Costa L."/>
            <person name="Castellani M."/>
            <person name="Scott A."/>
            <person name="Toegelov H."/>
            <person name="Fuchs J."/>
            <person name="Mata-Sucre Y."/>
            <person name="Dias Y."/>
            <person name="Vanzela A.L.L."/>
            <person name="Huettel B."/>
            <person name="Almeida C.C.S."/>
            <person name="Simkova H."/>
            <person name="Souza G."/>
            <person name="Pedrosa-Harand A."/>
            <person name="Macas J."/>
            <person name="Mayer K.F.X."/>
            <person name="Houben A."/>
            <person name="Marques A."/>
        </authorList>
    </citation>
    <scope>NUCLEOTIDE SEQUENCE [LARGE SCALE GENOMIC DNA]</scope>
    <source>
        <strain evidence="2">RhyTen1mFocal</strain>
    </source>
</reference>
<dbReference type="PANTHER" id="PTHR31672">
    <property type="entry name" value="BNACNNG10540D PROTEIN"/>
    <property type="match status" value="1"/>
</dbReference>
<dbReference type="EMBL" id="JAMRDG010000001">
    <property type="protein sequence ID" value="KAJ3701591.1"/>
    <property type="molecule type" value="Genomic_DNA"/>
</dbReference>
<accession>A0AAD6EUF8</accession>
<dbReference type="InterPro" id="IPR001810">
    <property type="entry name" value="F-box_dom"/>
</dbReference>
<dbReference type="SUPFAM" id="SSF81383">
    <property type="entry name" value="F-box domain"/>
    <property type="match status" value="1"/>
</dbReference>
<comment type="caution">
    <text evidence="2">The sequence shown here is derived from an EMBL/GenBank/DDBJ whole genome shotgun (WGS) entry which is preliminary data.</text>
</comment>
<dbReference type="Pfam" id="PF08268">
    <property type="entry name" value="FBA_3"/>
    <property type="match status" value="1"/>
</dbReference>
<dbReference type="PANTHER" id="PTHR31672:SF2">
    <property type="entry name" value="F-BOX DOMAIN-CONTAINING PROTEIN"/>
    <property type="match status" value="1"/>
</dbReference>
<dbReference type="Pfam" id="PF00646">
    <property type="entry name" value="F-box"/>
    <property type="match status" value="1"/>
</dbReference>
<dbReference type="NCBIfam" id="TIGR01640">
    <property type="entry name" value="F_box_assoc_1"/>
    <property type="match status" value="1"/>
</dbReference>
<sequence>MDKKITKLYCRRAKIINKKATPCAREDNESIHSTKPILSYDVLFSIFLKLPNHTLARCKSVSKDFNTIISDTKFLALRNHSIIVQAQRQSITTSTPFFKHFRIGFPKVEEIPLEMPNDMPSDPYLVGSCHGLLCFFGFKHNGRVHYVYNSLTEKWISSPPIESSGKRFCVIYHKRSTGAYHLLTHVLNGLQFMVHELGTSHWRAVSEEDFPYVPLQHKQSTAVAMFGCIYWICHSLIGHERRMILAFDVETEQFSSVKEPPRVRRPYNDSDEALTLVETDVGLGYPAFDESTMNIWVMKSRESAWEKVYAIKLKPIQGSLKTHWDYPFYVVMQCTMGEIWFTDHGRQTGGNWKFTVYDCKSCTFRSVDLRDWLPGCYTGAISYTPCLWKSSISSNAF</sequence>
<feature type="domain" description="F-box" evidence="1">
    <location>
        <begin position="38"/>
        <end position="78"/>
    </location>
</feature>
<dbReference type="InterPro" id="IPR036047">
    <property type="entry name" value="F-box-like_dom_sf"/>
</dbReference>
<evidence type="ECO:0000313" key="3">
    <source>
        <dbReference type="Proteomes" id="UP001210211"/>
    </source>
</evidence>
<organism evidence="2 3">
    <name type="scientific">Rhynchospora tenuis</name>
    <dbReference type="NCBI Taxonomy" id="198213"/>
    <lineage>
        <taxon>Eukaryota</taxon>
        <taxon>Viridiplantae</taxon>
        <taxon>Streptophyta</taxon>
        <taxon>Embryophyta</taxon>
        <taxon>Tracheophyta</taxon>
        <taxon>Spermatophyta</taxon>
        <taxon>Magnoliopsida</taxon>
        <taxon>Liliopsida</taxon>
        <taxon>Poales</taxon>
        <taxon>Cyperaceae</taxon>
        <taxon>Cyperoideae</taxon>
        <taxon>Rhynchosporeae</taxon>
        <taxon>Rhynchospora</taxon>
    </lineage>
</organism>
<dbReference type="SMART" id="SM00256">
    <property type="entry name" value="FBOX"/>
    <property type="match status" value="1"/>
</dbReference>
<dbReference type="AlphaFoldDB" id="A0AAD6EUF8"/>
<evidence type="ECO:0000259" key="1">
    <source>
        <dbReference type="SMART" id="SM00256"/>
    </source>
</evidence>
<dbReference type="InterPro" id="IPR017451">
    <property type="entry name" value="F-box-assoc_interact_dom"/>
</dbReference>
<proteinExistence type="predicted"/>
<protein>
    <recommendedName>
        <fullName evidence="1">F-box domain-containing protein</fullName>
    </recommendedName>
</protein>
<dbReference type="InterPro" id="IPR050796">
    <property type="entry name" value="SCF_F-box_component"/>
</dbReference>
<name>A0AAD6EUF8_9POAL</name>
<keyword evidence="3" id="KW-1185">Reference proteome</keyword>
<evidence type="ECO:0000313" key="2">
    <source>
        <dbReference type="EMBL" id="KAJ3701591.1"/>
    </source>
</evidence>
<dbReference type="Proteomes" id="UP001210211">
    <property type="component" value="Unassembled WGS sequence"/>
</dbReference>